<evidence type="ECO:0000256" key="7">
    <source>
        <dbReference type="ARBA" id="ARBA00046102"/>
    </source>
</evidence>
<dbReference type="HAMAP" id="MF_03040">
    <property type="entry name" value="USB1"/>
    <property type="match status" value="1"/>
</dbReference>
<evidence type="ECO:0000256" key="9">
    <source>
        <dbReference type="SAM" id="MobiDB-lite"/>
    </source>
</evidence>
<dbReference type="SUPFAM" id="SSF55144">
    <property type="entry name" value="LigT-like"/>
    <property type="match status" value="1"/>
</dbReference>
<evidence type="ECO:0000256" key="2">
    <source>
        <dbReference type="ARBA" id="ARBA00022801"/>
    </source>
</evidence>
<reference evidence="10" key="1">
    <citation type="journal article" date="2023" name="Front. Mar. Sci.">
        <title>A new Merluccius polli reference genome to investigate the effects of global change in West African waters.</title>
        <authorList>
            <person name="Mateo J.L."/>
            <person name="Blanco-Fernandez C."/>
            <person name="Garcia-Vazquez E."/>
            <person name="Machado-Schiaffino G."/>
        </authorList>
    </citation>
    <scope>NUCLEOTIDE SEQUENCE</scope>
    <source>
        <strain evidence="10">C29</strain>
        <tissue evidence="10">Fin</tissue>
    </source>
</reference>
<organism evidence="10 11">
    <name type="scientific">Merluccius polli</name>
    <name type="common">Benguela hake</name>
    <name type="synonym">Merluccius cadenati</name>
    <dbReference type="NCBI Taxonomy" id="89951"/>
    <lineage>
        <taxon>Eukaryota</taxon>
        <taxon>Metazoa</taxon>
        <taxon>Chordata</taxon>
        <taxon>Craniata</taxon>
        <taxon>Vertebrata</taxon>
        <taxon>Euteleostomi</taxon>
        <taxon>Actinopterygii</taxon>
        <taxon>Neopterygii</taxon>
        <taxon>Teleostei</taxon>
        <taxon>Neoteleostei</taxon>
        <taxon>Acanthomorphata</taxon>
        <taxon>Zeiogadaria</taxon>
        <taxon>Gadariae</taxon>
        <taxon>Gadiformes</taxon>
        <taxon>Gadoidei</taxon>
        <taxon>Merlucciidae</taxon>
        <taxon>Merluccius</taxon>
    </lineage>
</organism>
<dbReference type="FunFam" id="3.90.1140.10:FF:000002">
    <property type="entry name" value="U6 snRNA phosphodiesterase"/>
    <property type="match status" value="1"/>
</dbReference>
<dbReference type="EC" id="3.1.4.-" evidence="8"/>
<feature type="active site" description="Proton donor/acceptor" evidence="8">
    <location>
        <position position="213"/>
    </location>
</feature>
<comment type="catalytic activity">
    <reaction evidence="6">
        <text>a 3'-end uridylyl-adenosine-RNA = a 3'-end 2',3'-cyclophospho-uridine-RNA + adenosine</text>
        <dbReference type="Rhea" id="RHEA:67896"/>
        <dbReference type="Rhea" id="RHEA-COMP:17385"/>
        <dbReference type="Rhea" id="RHEA-COMP:17386"/>
        <dbReference type="ChEBI" id="CHEBI:16335"/>
        <dbReference type="ChEBI" id="CHEBI:85644"/>
        <dbReference type="ChEBI" id="CHEBI:176518"/>
    </reaction>
    <physiologicalReaction direction="left-to-right" evidence="6">
        <dbReference type="Rhea" id="RHEA:67897"/>
    </physiologicalReaction>
</comment>
<evidence type="ECO:0000256" key="1">
    <source>
        <dbReference type="ARBA" id="ARBA00022722"/>
    </source>
</evidence>
<dbReference type="AlphaFoldDB" id="A0AA47MMD4"/>
<evidence type="ECO:0000256" key="8">
    <source>
        <dbReference type="HAMAP-Rule" id="MF_03040"/>
    </source>
</evidence>
<dbReference type="PANTHER" id="PTHR13522:SF3">
    <property type="entry name" value="U6 SNRNA PHOSPHODIESTERASE 1"/>
    <property type="match status" value="1"/>
</dbReference>
<comment type="similarity">
    <text evidence="8">Belongs to the 2H phosphoesterase superfamily. USB1 family.</text>
</comment>
<comment type="caution">
    <text evidence="10">The sequence shown here is derived from an EMBL/GenBank/DDBJ whole genome shotgun (WGS) entry which is preliminary data.</text>
</comment>
<evidence type="ECO:0000256" key="5">
    <source>
        <dbReference type="ARBA" id="ARBA00029300"/>
    </source>
</evidence>
<evidence type="ECO:0000256" key="3">
    <source>
        <dbReference type="ARBA" id="ARBA00023239"/>
    </source>
</evidence>
<accession>A0AA47MMD4</accession>
<comment type="catalytic activity">
    <reaction evidence="5">
        <text>a 3'-end uridylyl-uridine-RNA = a 3'-end 2',3'-cyclophospho-uridine-RNA + uridine</text>
        <dbReference type="Rhea" id="RHEA:46052"/>
        <dbReference type="Rhea" id="RHEA-COMP:17384"/>
        <dbReference type="Rhea" id="RHEA-COMP:17385"/>
        <dbReference type="ChEBI" id="CHEBI:16704"/>
        <dbReference type="ChEBI" id="CHEBI:85643"/>
        <dbReference type="ChEBI" id="CHEBI:85644"/>
    </reaction>
    <physiologicalReaction direction="left-to-right" evidence="5">
        <dbReference type="Rhea" id="RHEA:46053"/>
    </physiologicalReaction>
</comment>
<feature type="region of interest" description="Disordered" evidence="9">
    <location>
        <begin position="1"/>
        <end position="46"/>
    </location>
</feature>
<evidence type="ECO:0000313" key="11">
    <source>
        <dbReference type="Proteomes" id="UP001174136"/>
    </source>
</evidence>
<dbReference type="Proteomes" id="UP001174136">
    <property type="component" value="Unassembled WGS sequence"/>
</dbReference>
<evidence type="ECO:0000256" key="4">
    <source>
        <dbReference type="ARBA" id="ARBA00023242"/>
    </source>
</evidence>
<keyword evidence="11" id="KW-1185">Reference proteome</keyword>
<keyword evidence="1 8" id="KW-0540">Nuclease</keyword>
<dbReference type="EMBL" id="JAOPHQ010003442">
    <property type="protein sequence ID" value="KAK0143037.1"/>
    <property type="molecule type" value="Genomic_DNA"/>
</dbReference>
<keyword evidence="2 8" id="KW-0378">Hydrolase</keyword>
<comment type="function">
    <text evidence="7">3'-5' RNA exonuclease that trims the 3' end of oligo(U) and oligo(A) tracts of the pre-U6 small nuclear RNA (snRNA) molecule, leading to the formation of a mature U6 snRNA 3' end-terminated with a 2',3'-cyclic phosphate. Participates in the U6 snRNA 3' end processing that prevents U6 snRNA degradation. In addition also removes uridines from the 3' end of U6atac snRNA and possibly the vault RNA VTRNA1-1.</text>
</comment>
<name>A0AA47MMD4_MERPO</name>
<feature type="active site" description="Proton donor/acceptor" evidence="8">
    <location>
        <position position="125"/>
    </location>
</feature>
<sequence length="270" mass="30589">MLVGYSSSSDEEAELTAPGGDTTRSRTLEEGCNGGSANKKQQEPKTRLPVPGCLLAMFPEEEDPETEDTSLHDGRIRSFKHERGNWATYVYFPYPPDEDFMELLEELLEVAGGHGVLLTQQREFHLTVSQTVVLRHHWIQPFTQSLRSSLATCKRFVCSAGSLRVYSNAERTRTFLGMEVSAGHAQLLEIMKMVDKTMTEFRLDTFYKEPSFHVSLAWCVGDFTAQMKDCLQELQSLIDNHEEGPFLLTLDCQELRCRAGNKTFSFPMES</sequence>
<proteinExistence type="inferred from homology"/>
<gene>
    <name evidence="10" type="primary">usb1</name>
    <name evidence="8" type="synonym">USB1</name>
    <name evidence="10" type="ORF">N1851_018840</name>
</gene>
<dbReference type="PANTHER" id="PTHR13522">
    <property type="entry name" value="U6 SNRNA PHOSPHODIESTERASE 1"/>
    <property type="match status" value="1"/>
</dbReference>
<evidence type="ECO:0000313" key="10">
    <source>
        <dbReference type="EMBL" id="KAK0143037.1"/>
    </source>
</evidence>
<dbReference type="InterPro" id="IPR027521">
    <property type="entry name" value="Usb1"/>
</dbReference>
<dbReference type="GO" id="GO:0034477">
    <property type="term" value="P:U6 snRNA 3'-end processing"/>
    <property type="evidence" value="ECO:0007669"/>
    <property type="project" value="UniProtKB-UniRule"/>
</dbReference>
<keyword evidence="3" id="KW-0456">Lyase</keyword>
<protein>
    <recommendedName>
        <fullName evidence="8">U6 snRNA phosphodiesterase</fullName>
        <ecNumber evidence="8">3.1.4.-</ecNumber>
    </recommendedName>
</protein>
<dbReference type="GO" id="GO:0005634">
    <property type="term" value="C:nucleus"/>
    <property type="evidence" value="ECO:0007669"/>
    <property type="project" value="UniProtKB-SubCell"/>
</dbReference>
<dbReference type="Gene3D" id="3.90.1140.10">
    <property type="entry name" value="Cyclic phosphodiesterase"/>
    <property type="match status" value="1"/>
</dbReference>
<comment type="function">
    <text evidence="8">Phosphodiesterase responsible for the U6 snRNA 3' end processing. Acts as an exoribonuclease (RNase) responsible for trimming the poly(U) tract of the last nucleotides in the pre-U6 snRNA molecule, leading to the formation of mature U6 snRNA.</text>
</comment>
<evidence type="ECO:0000256" key="6">
    <source>
        <dbReference type="ARBA" id="ARBA00029305"/>
    </source>
</evidence>
<dbReference type="Pfam" id="PF09749">
    <property type="entry name" value="HVSL"/>
    <property type="match status" value="1"/>
</dbReference>
<dbReference type="GO" id="GO:0016829">
    <property type="term" value="F:lyase activity"/>
    <property type="evidence" value="ECO:0007669"/>
    <property type="project" value="UniProtKB-KW"/>
</dbReference>
<keyword evidence="4 8" id="KW-0539">Nucleus</keyword>
<dbReference type="InterPro" id="IPR009097">
    <property type="entry name" value="Cyclic_Pdiesterase"/>
</dbReference>
<comment type="subcellular location">
    <subcellularLocation>
        <location evidence="8">Nucleus</location>
    </subcellularLocation>
</comment>
<dbReference type="GO" id="GO:1990838">
    <property type="term" value="F:poly(U)-specific exoribonuclease activity, producing 3' uridine cyclic phosphate ends"/>
    <property type="evidence" value="ECO:0007669"/>
    <property type="project" value="UniProtKB-UniRule"/>
</dbReference>